<dbReference type="Pfam" id="PF00144">
    <property type="entry name" value="Beta-lactamase"/>
    <property type="match status" value="1"/>
</dbReference>
<organism evidence="2 3">
    <name type="scientific">Flavivirga algicola</name>
    <dbReference type="NCBI Taxonomy" id="2729136"/>
    <lineage>
        <taxon>Bacteria</taxon>
        <taxon>Pseudomonadati</taxon>
        <taxon>Bacteroidota</taxon>
        <taxon>Flavobacteriia</taxon>
        <taxon>Flavobacteriales</taxon>
        <taxon>Flavobacteriaceae</taxon>
        <taxon>Flavivirga</taxon>
    </lineage>
</organism>
<evidence type="ECO:0000259" key="1">
    <source>
        <dbReference type="Pfam" id="PF00144"/>
    </source>
</evidence>
<dbReference type="InterPro" id="IPR001466">
    <property type="entry name" value="Beta-lactam-related"/>
</dbReference>
<dbReference type="Proteomes" id="UP000746690">
    <property type="component" value="Unassembled WGS sequence"/>
</dbReference>
<reference evidence="2 3" key="1">
    <citation type="submission" date="2020-04" db="EMBL/GenBank/DDBJ databases">
        <title>A Flavivirga sp. nov.</title>
        <authorList>
            <person name="Sun X."/>
        </authorList>
    </citation>
    <scope>NUCLEOTIDE SEQUENCE [LARGE SCALE GENOMIC DNA]</scope>
    <source>
        <strain evidence="2 3">Y03</strain>
    </source>
</reference>
<dbReference type="SUPFAM" id="SSF56601">
    <property type="entry name" value="beta-lactamase/transpeptidase-like"/>
    <property type="match status" value="1"/>
</dbReference>
<dbReference type="RefSeq" id="WP_169669299.1">
    <property type="nucleotide sequence ID" value="NZ_JABBHF010000001.1"/>
</dbReference>
<comment type="caution">
    <text evidence="2">The sequence shown here is derived from an EMBL/GenBank/DDBJ whole genome shotgun (WGS) entry which is preliminary data.</text>
</comment>
<name>A0ABX1RRF2_9FLAO</name>
<dbReference type="PANTHER" id="PTHR46520">
    <property type="entry name" value="SERINE BETA-LACTAMASE-LIKE PROTEIN LACTB, MITOCHONDRIAL"/>
    <property type="match status" value="1"/>
</dbReference>
<keyword evidence="3" id="KW-1185">Reference proteome</keyword>
<evidence type="ECO:0000313" key="2">
    <source>
        <dbReference type="EMBL" id="NMH86132.1"/>
    </source>
</evidence>
<dbReference type="Gene3D" id="3.40.710.10">
    <property type="entry name" value="DD-peptidase/beta-lactamase superfamily"/>
    <property type="match status" value="1"/>
</dbReference>
<dbReference type="EMBL" id="JABBHF010000001">
    <property type="protein sequence ID" value="NMH86132.1"/>
    <property type="molecule type" value="Genomic_DNA"/>
</dbReference>
<evidence type="ECO:0000313" key="3">
    <source>
        <dbReference type="Proteomes" id="UP000746690"/>
    </source>
</evidence>
<proteinExistence type="predicted"/>
<gene>
    <name evidence="2" type="ORF">HHX25_01320</name>
</gene>
<protein>
    <submittedName>
        <fullName evidence="2">Beta-lactamase family protein</fullName>
    </submittedName>
</protein>
<dbReference type="InterPro" id="IPR012338">
    <property type="entry name" value="Beta-lactam/transpept-like"/>
</dbReference>
<sequence>MKHELKKQEYKESQMIFFRHMTLIRYKKQSMRFLFKLLVFVTPFLIGVKSTSQTIKKTKYASAIFEAHRIIDSLQQKQNIPGIDIAVSINGNIVWSEGFGFANIELQVPVISGETIFRIGSVSKPLTSTALGKLIKNGKLSLDSTIQTYVKYFPKKKYPITVRQIAGHIAGIRHYRNTEYTSAKKYSTVESGLDIFKNDSLLFKPGTGYSYSSYGFNLLSAAVENASGMPFLDFMKHEIFSKLGMNATFADKNERIIENRSSFYQINASNAIENAIYVDNSYKWAGGGFLSTTHDLIKFGNAMIKEEFLSGKIIAEFTKSQKLSNGKKTGYGIGWGIIKRNKLKGFGHDGGSVGGITKFQIYPKEKLVIIALSNSSNVNYAKTIESIVDLFIEAKKQ</sequence>
<dbReference type="InterPro" id="IPR052794">
    <property type="entry name" value="Mito_Ser_Protease_LACTB"/>
</dbReference>
<feature type="domain" description="Beta-lactamase-related" evidence="1">
    <location>
        <begin position="69"/>
        <end position="377"/>
    </location>
</feature>
<accession>A0ABX1RRF2</accession>
<dbReference type="PANTHER" id="PTHR46520:SF1">
    <property type="entry name" value="SERINE BETA-LACTAMASE-LIKE PROTEIN LACTB, MITOCHONDRIAL"/>
    <property type="match status" value="1"/>
</dbReference>